<dbReference type="InterPro" id="IPR050811">
    <property type="entry name" value="Phosphate_ABC_transporter"/>
</dbReference>
<dbReference type="SUPFAM" id="SSF53850">
    <property type="entry name" value="Periplasmic binding protein-like II"/>
    <property type="match status" value="1"/>
</dbReference>
<keyword evidence="6 12" id="KW-1003">Cell membrane</keyword>
<dbReference type="PROSITE" id="PS51257">
    <property type="entry name" value="PROKAR_LIPOPROTEIN"/>
    <property type="match status" value="1"/>
</dbReference>
<evidence type="ECO:0000256" key="5">
    <source>
        <dbReference type="ARBA" id="ARBA00022448"/>
    </source>
</evidence>
<dbReference type="KEGG" id="pchi:PC41400_09440"/>
<keyword evidence="18" id="KW-1185">Reference proteome</keyword>
<reference evidence="15 18" key="2">
    <citation type="submission" date="2022-05" db="EMBL/GenBank/DDBJ databases">
        <title>Genome Sequencing of Bee-Associated Microbes.</title>
        <authorList>
            <person name="Dunlap C."/>
        </authorList>
    </citation>
    <scope>NUCLEOTIDE SEQUENCE [LARGE SCALE GENOMIC DNA]</scope>
    <source>
        <strain evidence="15 18">NRRL B-23120</strain>
    </source>
</reference>
<dbReference type="NCBIfam" id="TIGR02136">
    <property type="entry name" value="ptsS_2"/>
    <property type="match status" value="1"/>
</dbReference>
<evidence type="ECO:0000256" key="1">
    <source>
        <dbReference type="ARBA" id="ARBA00002841"/>
    </source>
</evidence>
<evidence type="ECO:0000256" key="13">
    <source>
        <dbReference type="SAM" id="MobiDB-lite"/>
    </source>
</evidence>
<evidence type="ECO:0000256" key="2">
    <source>
        <dbReference type="ARBA" id="ARBA00004193"/>
    </source>
</evidence>
<evidence type="ECO:0000256" key="8">
    <source>
        <dbReference type="ARBA" id="ARBA00022729"/>
    </source>
</evidence>
<keyword evidence="8 12" id="KW-0732">Signal</keyword>
<keyword evidence="11 12" id="KW-0449">Lipoprotein</keyword>
<dbReference type="Gene3D" id="3.40.190.10">
    <property type="entry name" value="Periplasmic binding protein-like II"/>
    <property type="match status" value="2"/>
</dbReference>
<dbReference type="RefSeq" id="WP_042230991.1">
    <property type="nucleotide sequence ID" value="NZ_CP026520.1"/>
</dbReference>
<evidence type="ECO:0000256" key="11">
    <source>
        <dbReference type="ARBA" id="ARBA00023288"/>
    </source>
</evidence>
<dbReference type="Proteomes" id="UP001527202">
    <property type="component" value="Unassembled WGS sequence"/>
</dbReference>
<dbReference type="Proteomes" id="UP000288943">
    <property type="component" value="Chromosome"/>
</dbReference>
<evidence type="ECO:0000256" key="7">
    <source>
        <dbReference type="ARBA" id="ARBA00022592"/>
    </source>
</evidence>
<feature type="signal peptide" evidence="12">
    <location>
        <begin position="1"/>
        <end position="24"/>
    </location>
</feature>
<keyword evidence="10 12" id="KW-0564">Palmitate</keyword>
<evidence type="ECO:0000256" key="4">
    <source>
        <dbReference type="ARBA" id="ARBA00011529"/>
    </source>
</evidence>
<dbReference type="EMBL" id="JAMDMJ010000004">
    <property type="protein sequence ID" value="MCY9595007.1"/>
    <property type="molecule type" value="Genomic_DNA"/>
</dbReference>
<name>A0A410WU21_9BACL</name>
<reference evidence="16 17" key="1">
    <citation type="submission" date="2018-01" db="EMBL/GenBank/DDBJ databases">
        <title>The whole genome sequencing and assembly of Paenibacillus chitinolyticus KCCM 41400 strain.</title>
        <authorList>
            <person name="Kim J.-Y."/>
            <person name="Park M.-K."/>
            <person name="Lee Y.-J."/>
            <person name="Yi H."/>
            <person name="Bahn Y.-S."/>
            <person name="Kim J.F."/>
            <person name="Lee D.-W."/>
        </authorList>
    </citation>
    <scope>NUCLEOTIDE SEQUENCE [LARGE SCALE GENOMIC DNA]</scope>
    <source>
        <strain evidence="16 17">KCCM 41400</strain>
    </source>
</reference>
<feature type="domain" description="PBP" evidence="14">
    <location>
        <begin position="45"/>
        <end position="278"/>
    </location>
</feature>
<evidence type="ECO:0000256" key="6">
    <source>
        <dbReference type="ARBA" id="ARBA00022475"/>
    </source>
</evidence>
<dbReference type="PANTHER" id="PTHR30570">
    <property type="entry name" value="PERIPLASMIC PHOSPHATE BINDING COMPONENT OF PHOSPHATE ABC TRANSPORTER"/>
    <property type="match status" value="1"/>
</dbReference>
<gene>
    <name evidence="15" type="ORF">M5X16_04350</name>
    <name evidence="16" type="ORF">PC41400_09440</name>
</gene>
<accession>A0A410WU21</accession>
<evidence type="ECO:0000313" key="18">
    <source>
        <dbReference type="Proteomes" id="UP001527202"/>
    </source>
</evidence>
<evidence type="ECO:0000259" key="14">
    <source>
        <dbReference type="Pfam" id="PF12849"/>
    </source>
</evidence>
<dbReference type="InterPro" id="IPR011862">
    <property type="entry name" value="Phos-bd"/>
</dbReference>
<keyword evidence="7 12" id="KW-0592">Phosphate transport</keyword>
<feature type="chain" id="PRO_5039752423" description="Phosphate-binding protein" evidence="12">
    <location>
        <begin position="25"/>
        <end position="298"/>
    </location>
</feature>
<sequence length="298" mass="31541">MFKFMSKKGLSISLAAVLTLGVLAGCGKTDTNASSPATSNKPAETTAAQEISGTVTASGSSALLPLVKEAAKLFMEKNPKVTINPTAGGSGKGLKDVADGISNIGNSDVAAGDEYKDKNLKEHVVAIAPFALIVNPDVNIEGLTKQQAADIFMGKIKNWKEVGGKDAPINVVHRPDSSGSRKLVQQIVLEGKDFTKEGVVQESTGAVKTAVGSQSGSIGYIDTPYLDNTVKALKFDNVAFSKETIKNGSYKLFGTERMYTKGEPTGATKAFLDYIMSPDFQSKKVEELKFLPADLLKK</sequence>
<evidence type="ECO:0000256" key="3">
    <source>
        <dbReference type="ARBA" id="ARBA00008725"/>
    </source>
</evidence>
<dbReference type="GO" id="GO:0006817">
    <property type="term" value="P:phosphate ion transport"/>
    <property type="evidence" value="ECO:0007669"/>
    <property type="project" value="UniProtKB-UniRule"/>
</dbReference>
<evidence type="ECO:0000313" key="16">
    <source>
        <dbReference type="EMBL" id="QAV17878.1"/>
    </source>
</evidence>
<keyword evidence="9" id="KW-0472">Membrane</keyword>
<comment type="subcellular location">
    <subcellularLocation>
        <location evidence="2 12">Cell membrane</location>
        <topology evidence="2 12">Lipid-anchor</topology>
    </subcellularLocation>
</comment>
<proteinExistence type="inferred from homology"/>
<comment type="similarity">
    <text evidence="3 12">Belongs to the PstS family.</text>
</comment>
<keyword evidence="5 12" id="KW-0813">Transport</keyword>
<evidence type="ECO:0000256" key="12">
    <source>
        <dbReference type="RuleBase" id="RU367119"/>
    </source>
</evidence>
<organism evidence="16 17">
    <name type="scientific">Paenibacillus chitinolyticus</name>
    <dbReference type="NCBI Taxonomy" id="79263"/>
    <lineage>
        <taxon>Bacteria</taxon>
        <taxon>Bacillati</taxon>
        <taxon>Bacillota</taxon>
        <taxon>Bacilli</taxon>
        <taxon>Bacillales</taxon>
        <taxon>Paenibacillaceae</taxon>
        <taxon>Paenibacillus</taxon>
    </lineage>
</organism>
<dbReference type="OrthoDB" id="9790048at2"/>
<evidence type="ECO:0000313" key="15">
    <source>
        <dbReference type="EMBL" id="MCY9595007.1"/>
    </source>
</evidence>
<evidence type="ECO:0000313" key="17">
    <source>
        <dbReference type="Proteomes" id="UP000288943"/>
    </source>
</evidence>
<dbReference type="CDD" id="cd13653">
    <property type="entry name" value="PBP2_phosphate_like_1"/>
    <property type="match status" value="1"/>
</dbReference>
<protein>
    <recommendedName>
        <fullName evidence="12">Phosphate-binding protein</fullName>
    </recommendedName>
</protein>
<dbReference type="PANTHER" id="PTHR30570:SF4">
    <property type="entry name" value="PHOSPHATE-BINDING PROTEIN PSTS 1"/>
    <property type="match status" value="1"/>
</dbReference>
<dbReference type="GO" id="GO:0005886">
    <property type="term" value="C:plasma membrane"/>
    <property type="evidence" value="ECO:0007669"/>
    <property type="project" value="UniProtKB-SubCell"/>
</dbReference>
<dbReference type="Pfam" id="PF12849">
    <property type="entry name" value="PBP_like_2"/>
    <property type="match status" value="1"/>
</dbReference>
<comment type="subunit">
    <text evidence="4 12">The complex is composed of two ATP-binding proteins (PstB), two transmembrane proteins (PstC and PstA) and a solute-binding protein (PstS).</text>
</comment>
<dbReference type="InterPro" id="IPR024370">
    <property type="entry name" value="PBP_domain"/>
</dbReference>
<dbReference type="AlphaFoldDB" id="A0A410WU21"/>
<dbReference type="GO" id="GO:0042301">
    <property type="term" value="F:phosphate ion binding"/>
    <property type="evidence" value="ECO:0007669"/>
    <property type="project" value="UniProtKB-UniRule"/>
</dbReference>
<evidence type="ECO:0000256" key="10">
    <source>
        <dbReference type="ARBA" id="ARBA00023139"/>
    </source>
</evidence>
<dbReference type="GeneID" id="95375029"/>
<feature type="region of interest" description="Disordered" evidence="13">
    <location>
        <begin position="31"/>
        <end position="51"/>
    </location>
</feature>
<comment type="function">
    <text evidence="1">Part of the ABC transporter complex PstSACB involved in phosphate import.</text>
</comment>
<dbReference type="EMBL" id="CP026520">
    <property type="protein sequence ID" value="QAV17878.1"/>
    <property type="molecule type" value="Genomic_DNA"/>
</dbReference>
<comment type="function">
    <text evidence="12">Involved in the system for phosphate transport across the cytoplasmic membrane.</text>
</comment>
<evidence type="ECO:0000256" key="9">
    <source>
        <dbReference type="ARBA" id="ARBA00023136"/>
    </source>
</evidence>